<comment type="caution">
    <text evidence="1">The sequence shown here is derived from an EMBL/GenBank/DDBJ whole genome shotgun (WGS) entry which is preliminary data.</text>
</comment>
<dbReference type="Proteomes" id="UP000461948">
    <property type="component" value="Unassembled WGS sequence"/>
</dbReference>
<evidence type="ECO:0000313" key="2">
    <source>
        <dbReference type="Proteomes" id="UP000461948"/>
    </source>
</evidence>
<organism evidence="1 2">
    <name type="scientific">Enterobacter agglomerans</name>
    <name type="common">Erwinia herbicola</name>
    <name type="synonym">Pantoea agglomerans</name>
    <dbReference type="NCBI Taxonomy" id="549"/>
    <lineage>
        <taxon>Bacteria</taxon>
        <taxon>Pseudomonadati</taxon>
        <taxon>Pseudomonadota</taxon>
        <taxon>Gammaproteobacteria</taxon>
        <taxon>Enterobacterales</taxon>
        <taxon>Erwiniaceae</taxon>
        <taxon>Pantoea</taxon>
        <taxon>Pantoea agglomerans group</taxon>
    </lineage>
</organism>
<dbReference type="EMBL" id="WKLC01000386">
    <property type="protein sequence ID" value="MSE15555.1"/>
    <property type="molecule type" value="Genomic_DNA"/>
</dbReference>
<proteinExistence type="predicted"/>
<name>A0A7X2SVH8_ENTAG</name>
<reference evidence="1 2" key="1">
    <citation type="submission" date="2019-11" db="EMBL/GenBank/DDBJ databases">
        <title>Draft Genome Sequence of Plant Growth-Promoting Rhizosphere-Associated Bacteria.</title>
        <authorList>
            <person name="Vasilyev I.Y."/>
            <person name="Radchenko V."/>
            <person name="Ilnitskaya E.V."/>
        </authorList>
    </citation>
    <scope>NUCLEOTIDE SEQUENCE [LARGE SCALE GENOMIC DNA]</scope>
    <source>
        <strain evidence="1 2">VRA_MhP_f</strain>
    </source>
</reference>
<evidence type="ECO:0000313" key="1">
    <source>
        <dbReference type="EMBL" id="MSE15555.1"/>
    </source>
</evidence>
<accession>A0A7X2SVH8</accession>
<gene>
    <name evidence="1" type="ORF">GKC49_10595</name>
</gene>
<dbReference type="AlphaFoldDB" id="A0A7X2SVH8"/>
<protein>
    <submittedName>
        <fullName evidence="1">Uncharacterized protein</fullName>
    </submittedName>
</protein>
<sequence length="81" mass="9266">MSKFWMVGVFIAAILALGWAANHYYVKAVALKRVPLHSRGLSMPQAATIVQLHDEFVTSKRRLQLSVNCKEKIWHQYLQLG</sequence>